<feature type="transmembrane region" description="Helical" evidence="1">
    <location>
        <begin position="216"/>
        <end position="235"/>
    </location>
</feature>
<evidence type="ECO:0000313" key="3">
    <source>
        <dbReference type="Proteomes" id="UP000193922"/>
    </source>
</evidence>
<feature type="transmembrane region" description="Helical" evidence="1">
    <location>
        <begin position="140"/>
        <end position="163"/>
    </location>
</feature>
<evidence type="ECO:0000313" key="2">
    <source>
        <dbReference type="EMBL" id="ORX69403.1"/>
    </source>
</evidence>
<feature type="transmembrane region" description="Helical" evidence="1">
    <location>
        <begin position="183"/>
        <end position="204"/>
    </location>
</feature>
<dbReference type="RefSeq" id="XP_040743091.1">
    <property type="nucleotide sequence ID" value="XM_040887582.1"/>
</dbReference>
<keyword evidence="1" id="KW-0812">Transmembrane</keyword>
<evidence type="ECO:0008006" key="4">
    <source>
        <dbReference type="Google" id="ProtNLM"/>
    </source>
</evidence>
<reference evidence="2 3" key="1">
    <citation type="submission" date="2016-07" db="EMBL/GenBank/DDBJ databases">
        <title>Pervasive Adenine N6-methylation of Active Genes in Fungi.</title>
        <authorList>
            <consortium name="DOE Joint Genome Institute"/>
            <person name="Mondo S.J."/>
            <person name="Dannebaum R.O."/>
            <person name="Kuo R.C."/>
            <person name="Labutti K."/>
            <person name="Haridas S."/>
            <person name="Kuo A."/>
            <person name="Salamov A."/>
            <person name="Ahrendt S.R."/>
            <person name="Lipzen A."/>
            <person name="Sullivan W."/>
            <person name="Andreopoulos W.B."/>
            <person name="Clum A."/>
            <person name="Lindquist E."/>
            <person name="Daum C."/>
            <person name="Ramamoorthy G.K."/>
            <person name="Gryganskyi A."/>
            <person name="Culley D."/>
            <person name="Magnuson J.K."/>
            <person name="James T.Y."/>
            <person name="O'Malley M.A."/>
            <person name="Stajich J.E."/>
            <person name="Spatafora J.W."/>
            <person name="Visel A."/>
            <person name="Grigoriev I.V."/>
        </authorList>
    </citation>
    <scope>NUCLEOTIDE SEQUENCE [LARGE SCALE GENOMIC DNA]</scope>
    <source>
        <strain evidence="2 3">ATCC 12442</strain>
    </source>
</reference>
<dbReference type="OrthoDB" id="5585295at2759"/>
<keyword evidence="3" id="KW-1185">Reference proteome</keyword>
<sequence>MAPSDVGKRMSDTELAHVAELMGMRFDPIGPLDKMTIICGGVFYGVTLLLLIYAIINRNYAPIRAKNVRLTILVYIGGSMWFVGDIATNGHVEMIGVWSRCKIWCLWFRVFFAYTFSAAFAIRNYALYRVFVQHRPYRGLGFYTPIIGMFATLIAFCLTTQFISDEKTVKYVPAYEMCTYVWGFRGACLGLLWLIWFVVLYFVLRIRNIHSSFNERIESIIICFLAFSTVLFTTLLHTIQPEYPLNAKLRVANTWYDFCMGNISMWVMLAYPCFNCMFNKERFLQHWTRKLHADGLRKEYRVETTENKSSLPLYSAFSEDHKGSDGYQETARYWREMQFSNPQSTAVEDFEYQNQVAESMRFTPQRQVL</sequence>
<comment type="caution">
    <text evidence="2">The sequence shown here is derived from an EMBL/GenBank/DDBJ whole genome shotgun (WGS) entry which is preliminary data.</text>
</comment>
<keyword evidence="1" id="KW-1133">Transmembrane helix</keyword>
<dbReference type="GeneID" id="63804230"/>
<gene>
    <name evidence="2" type="ORF">DL89DRAFT_267637</name>
</gene>
<evidence type="ECO:0000256" key="1">
    <source>
        <dbReference type="SAM" id="Phobius"/>
    </source>
</evidence>
<dbReference type="AlphaFoldDB" id="A0A1Y1W786"/>
<proteinExistence type="predicted"/>
<dbReference type="Proteomes" id="UP000193922">
    <property type="component" value="Unassembled WGS sequence"/>
</dbReference>
<organism evidence="2 3">
    <name type="scientific">Linderina pennispora</name>
    <dbReference type="NCBI Taxonomy" id="61395"/>
    <lineage>
        <taxon>Eukaryota</taxon>
        <taxon>Fungi</taxon>
        <taxon>Fungi incertae sedis</taxon>
        <taxon>Zoopagomycota</taxon>
        <taxon>Kickxellomycotina</taxon>
        <taxon>Kickxellomycetes</taxon>
        <taxon>Kickxellales</taxon>
        <taxon>Kickxellaceae</taxon>
        <taxon>Linderina</taxon>
    </lineage>
</organism>
<feature type="transmembrane region" description="Helical" evidence="1">
    <location>
        <begin position="68"/>
        <end position="87"/>
    </location>
</feature>
<dbReference type="EMBL" id="MCFD01000007">
    <property type="protein sequence ID" value="ORX69403.1"/>
    <property type="molecule type" value="Genomic_DNA"/>
</dbReference>
<keyword evidence="1" id="KW-0472">Membrane</keyword>
<feature type="transmembrane region" description="Helical" evidence="1">
    <location>
        <begin position="107"/>
        <end position="128"/>
    </location>
</feature>
<accession>A0A1Y1W786</accession>
<feature type="transmembrane region" description="Helical" evidence="1">
    <location>
        <begin position="35"/>
        <end position="56"/>
    </location>
</feature>
<feature type="transmembrane region" description="Helical" evidence="1">
    <location>
        <begin position="255"/>
        <end position="274"/>
    </location>
</feature>
<name>A0A1Y1W786_9FUNG</name>
<protein>
    <recommendedName>
        <fullName evidence="4">G-protein coupled receptors family 3 profile domain-containing protein</fullName>
    </recommendedName>
</protein>